<dbReference type="FunFam" id="3.40.50.300:FF:000514">
    <property type="entry name" value="Ribosome-releasing factor 2, mitochondrial"/>
    <property type="match status" value="1"/>
</dbReference>
<dbReference type="CDD" id="cd20913">
    <property type="entry name" value="DCAF15-CTD"/>
    <property type="match status" value="1"/>
</dbReference>
<evidence type="ECO:0000256" key="4">
    <source>
        <dbReference type="ARBA" id="ARBA00023128"/>
    </source>
</evidence>
<protein>
    <recommendedName>
        <fullName evidence="7">Tr-type G domain-containing protein</fullName>
    </recommendedName>
</protein>
<dbReference type="Proteomes" id="UP001186944">
    <property type="component" value="Unassembled WGS sequence"/>
</dbReference>
<feature type="compositionally biased region" description="Low complexity" evidence="6">
    <location>
        <begin position="317"/>
        <end position="328"/>
    </location>
</feature>
<dbReference type="SUPFAM" id="SSF54980">
    <property type="entry name" value="EF-G C-terminal domain-like"/>
    <property type="match status" value="2"/>
</dbReference>
<dbReference type="FunFam" id="3.30.70.240:FF:000001">
    <property type="entry name" value="Elongation factor G"/>
    <property type="match status" value="1"/>
</dbReference>
<dbReference type="Gene3D" id="3.30.70.240">
    <property type="match status" value="1"/>
</dbReference>
<dbReference type="InterPro" id="IPR035647">
    <property type="entry name" value="EFG_III/V"/>
</dbReference>
<dbReference type="InterPro" id="IPR005517">
    <property type="entry name" value="Transl_elong_EFG/EF2_IV"/>
</dbReference>
<dbReference type="Pfam" id="PF22042">
    <property type="entry name" value="EF-G_D2"/>
    <property type="match status" value="1"/>
</dbReference>
<dbReference type="Gene3D" id="3.30.230.10">
    <property type="match status" value="1"/>
</dbReference>
<dbReference type="GO" id="GO:0032543">
    <property type="term" value="P:mitochondrial translation"/>
    <property type="evidence" value="ECO:0007669"/>
    <property type="project" value="TreeGrafter"/>
</dbReference>
<evidence type="ECO:0000256" key="1">
    <source>
        <dbReference type="ARBA" id="ARBA00022741"/>
    </source>
</evidence>
<dbReference type="CDD" id="cd16262">
    <property type="entry name" value="EFG_III"/>
    <property type="match status" value="1"/>
</dbReference>
<dbReference type="InterPro" id="IPR000640">
    <property type="entry name" value="EFG_V-like"/>
</dbReference>
<dbReference type="InterPro" id="IPR053905">
    <property type="entry name" value="EF-G-like_DII"/>
</dbReference>
<sequence length="1267" mass="141351">MDTNEHSAIPLPVYEYKLQWWLFVPNRPLKMISEITLFGEDINEHLFLSFCEWPDDTSKALIFGSSVPDRNQDSCCQCYITITSIPPLNACTYCNDLRIFTDGRITERPMCLKHGFTVHTKYELTPPFPPFSPRVQLKISGVAIMNTGDSIVALLVTSDGCGAKCDVDVNDESQKENVDNGSLKEYPRQRSPRAVLVDPRTSLSDQNAKHNSNKHLVNSPQQVFERYEEEANSSELLSGGSSSVMQEVHMGGSQIHPIDKDGDKIHMEHMKCLKSPKVDTVDSAKCASPKSDMVSLSQNLKSSPPHVDHREIQIDTSCPSPSPACKSPGRARSPILPCPVNSPLQVSSLCNSQVGGSRNHSQRSFFSPSNSSTTSTSKSADSLYLQVKESRTVTFTVRRFCQQMGNESPGIVEEDFDLAYRSILPLEVYGDKYTPLAPAHCKEATQCIKVTQLTFDVEHYIEEVIGHLAEWGHRYVAFTNYDLQIIDVCPDSNSVIGKVHILIHAKEDQDGAVIKKPKRNKPAIKLYQTSLSFTWNLTTGEVHHGNTVMDYMDLERDRGITITSAAITYHWNKHKVNLIDTPGHVDFTIEVERALRVLDGAVVILDSSAGVEAQTLTVWKQANRYHIPTLIYLNKLDKLGSSVKKSLNSIEEKLKIEPYLITFPYGDDIRNFPGVVDIVDMKKHMWDLKKTPDGRKFSSEPISEQEDGEIWNSAVNYRTALIGELSDIDEQLADEVLMETPIEQIPANLVRKALRKATINRKLAPVYCGSSLKNKGIQLLLDGINSYLPSPQERELDFVKYYGSNLCAFAFKTIHDKQKKPLTFFRIYSGSLKSGASIYNLNKECTEKVSSLVTISADEFHRVSEATAGNIVGVTGLSKTITGDTITSSASSAQSAATAMHIAHARSPEESATVTHTAHAQSLEEDGSPELKQALLAGLHVPSPVFFCSVEPPSMAYQKDLDIALQCLQREDPTLKVEENKDTGQTILWGMGELHLEVIKSRILKEYKVDVHMGPLQIAYRESIQQEIEVNHTLQSEIGKYIQIGYRESIQQEIEVDLTLQSEIGSKDQYVNMTLVLSPVSGRPKFTHLVLQHDREAEYMHSSYYQRFHLPAVEKGVRQALSYGPLLSFPVINVDVKLLHLEVGRHTSVPFVSACASDCVNKAFEQVNPILLEPMMNLEIHVVEDRASGIIKDLSGRRSQILNIEPQDGECLIQAVAPLAELRGYSTQIRILSSGNCTFNMEFSHYEGMSEMEQNKAIEAVTGFSPI</sequence>
<dbReference type="GO" id="GO:0032790">
    <property type="term" value="P:ribosome disassembly"/>
    <property type="evidence" value="ECO:0007669"/>
    <property type="project" value="TreeGrafter"/>
</dbReference>
<dbReference type="Pfam" id="PF00009">
    <property type="entry name" value="GTP_EFTU"/>
    <property type="match status" value="1"/>
</dbReference>
<dbReference type="NCBIfam" id="TIGR00231">
    <property type="entry name" value="small_GTP"/>
    <property type="match status" value="1"/>
</dbReference>
<accession>A0AA88XVL0</accession>
<feature type="compositionally biased region" description="Low complexity" evidence="6">
    <location>
        <begin position="362"/>
        <end position="381"/>
    </location>
</feature>
<dbReference type="GO" id="GO:0003924">
    <property type="term" value="F:GTPase activity"/>
    <property type="evidence" value="ECO:0007669"/>
    <property type="project" value="InterPro"/>
</dbReference>
<keyword evidence="4" id="KW-0496">Mitochondrion</keyword>
<dbReference type="InterPro" id="IPR020568">
    <property type="entry name" value="Ribosomal_Su5_D2-typ_SF"/>
</dbReference>
<dbReference type="Gene3D" id="3.30.70.870">
    <property type="entry name" value="Elongation Factor G (Translational Gtpase), domain 3"/>
    <property type="match status" value="1"/>
</dbReference>
<dbReference type="PROSITE" id="PS00301">
    <property type="entry name" value="G_TR_1"/>
    <property type="match status" value="1"/>
</dbReference>
<dbReference type="InterPro" id="IPR000795">
    <property type="entry name" value="T_Tr_GTP-bd_dom"/>
</dbReference>
<dbReference type="GO" id="GO:0005759">
    <property type="term" value="C:mitochondrial matrix"/>
    <property type="evidence" value="ECO:0007669"/>
    <property type="project" value="UniProtKB-ARBA"/>
</dbReference>
<evidence type="ECO:0000256" key="2">
    <source>
        <dbReference type="ARBA" id="ARBA00022768"/>
    </source>
</evidence>
<dbReference type="InterPro" id="IPR005225">
    <property type="entry name" value="Small_GTP-bd"/>
</dbReference>
<dbReference type="Gene3D" id="2.40.30.10">
    <property type="entry name" value="Translation factors"/>
    <property type="match status" value="1"/>
</dbReference>
<dbReference type="PRINTS" id="PR00315">
    <property type="entry name" value="ELONGATNFCT"/>
</dbReference>
<evidence type="ECO:0000256" key="5">
    <source>
        <dbReference type="ARBA" id="ARBA00023134"/>
    </source>
</evidence>
<name>A0AA88XVL0_PINIB</name>
<dbReference type="InterPro" id="IPR014721">
    <property type="entry name" value="Ribsml_uS5_D2-typ_fold_subgr"/>
</dbReference>
<feature type="domain" description="Tr-type G" evidence="7">
    <location>
        <begin position="539"/>
        <end position="792"/>
    </location>
</feature>
<keyword evidence="1" id="KW-0547">Nucleotide-binding</keyword>
<feature type="region of interest" description="Disordered" evidence="6">
    <location>
        <begin position="289"/>
        <end position="330"/>
    </location>
</feature>
<dbReference type="SUPFAM" id="SSF50447">
    <property type="entry name" value="Translation proteins"/>
    <property type="match status" value="1"/>
</dbReference>
<comment type="caution">
    <text evidence="8">The sequence shown here is derived from an EMBL/GenBank/DDBJ whole genome shotgun (WGS) entry which is preliminary data.</text>
</comment>
<dbReference type="InterPro" id="IPR041095">
    <property type="entry name" value="EFG_II"/>
</dbReference>
<dbReference type="InterPro" id="IPR035649">
    <property type="entry name" value="EFG_V"/>
</dbReference>
<evidence type="ECO:0000313" key="9">
    <source>
        <dbReference type="Proteomes" id="UP001186944"/>
    </source>
</evidence>
<keyword evidence="3" id="KW-0648">Protein biosynthesis</keyword>
<keyword evidence="9" id="KW-1185">Reference proteome</keyword>
<dbReference type="Pfam" id="PF03764">
    <property type="entry name" value="EFG_IV"/>
    <property type="match status" value="1"/>
</dbReference>
<dbReference type="GO" id="GO:0003746">
    <property type="term" value="F:translation elongation factor activity"/>
    <property type="evidence" value="ECO:0007669"/>
    <property type="project" value="UniProtKB-KW"/>
</dbReference>
<dbReference type="InterPro" id="IPR009000">
    <property type="entry name" value="Transl_B-barrel_sf"/>
</dbReference>
<dbReference type="PANTHER" id="PTHR43261:SF1">
    <property type="entry name" value="RIBOSOME-RELEASING FACTOR 2, MITOCHONDRIAL"/>
    <property type="match status" value="1"/>
</dbReference>
<dbReference type="InterPro" id="IPR027417">
    <property type="entry name" value="P-loop_NTPase"/>
</dbReference>
<dbReference type="Pfam" id="PF00679">
    <property type="entry name" value="EFG_C"/>
    <property type="match status" value="1"/>
</dbReference>
<dbReference type="SMART" id="SM00889">
    <property type="entry name" value="EFG_IV"/>
    <property type="match status" value="1"/>
</dbReference>
<dbReference type="PANTHER" id="PTHR43261">
    <property type="entry name" value="TRANSLATION ELONGATION FACTOR G-RELATED"/>
    <property type="match status" value="1"/>
</dbReference>
<dbReference type="InterPro" id="IPR009022">
    <property type="entry name" value="EFG_III"/>
</dbReference>
<evidence type="ECO:0000256" key="6">
    <source>
        <dbReference type="SAM" id="MobiDB-lite"/>
    </source>
</evidence>
<organism evidence="8 9">
    <name type="scientific">Pinctada imbricata</name>
    <name type="common">Atlantic pearl-oyster</name>
    <name type="synonym">Pinctada martensii</name>
    <dbReference type="NCBI Taxonomy" id="66713"/>
    <lineage>
        <taxon>Eukaryota</taxon>
        <taxon>Metazoa</taxon>
        <taxon>Spiralia</taxon>
        <taxon>Lophotrochozoa</taxon>
        <taxon>Mollusca</taxon>
        <taxon>Bivalvia</taxon>
        <taxon>Autobranchia</taxon>
        <taxon>Pteriomorphia</taxon>
        <taxon>Pterioida</taxon>
        <taxon>Pterioidea</taxon>
        <taxon>Pteriidae</taxon>
        <taxon>Pinctada</taxon>
    </lineage>
</organism>
<proteinExistence type="predicted"/>
<keyword evidence="5" id="KW-0342">GTP-binding</keyword>
<dbReference type="SMART" id="SM00838">
    <property type="entry name" value="EFG_C"/>
    <property type="match status" value="1"/>
</dbReference>
<keyword evidence="2" id="KW-0251">Elongation factor</keyword>
<dbReference type="GO" id="GO:0005525">
    <property type="term" value="F:GTP binding"/>
    <property type="evidence" value="ECO:0007669"/>
    <property type="project" value="UniProtKB-KW"/>
</dbReference>
<dbReference type="InterPro" id="IPR031157">
    <property type="entry name" value="G_TR_CS"/>
</dbReference>
<dbReference type="Gene3D" id="3.40.50.300">
    <property type="entry name" value="P-loop containing nucleotide triphosphate hydrolases"/>
    <property type="match status" value="1"/>
</dbReference>
<feature type="compositionally biased region" description="Polar residues" evidence="6">
    <location>
        <begin position="201"/>
        <end position="213"/>
    </location>
</feature>
<evidence type="ECO:0000259" key="7">
    <source>
        <dbReference type="PROSITE" id="PS51722"/>
    </source>
</evidence>
<dbReference type="AlphaFoldDB" id="A0AA88XVL0"/>
<evidence type="ECO:0000313" key="8">
    <source>
        <dbReference type="EMBL" id="KAK3092662.1"/>
    </source>
</evidence>
<dbReference type="FunFam" id="3.30.70.870:FF:000001">
    <property type="entry name" value="Elongation factor G"/>
    <property type="match status" value="1"/>
</dbReference>
<evidence type="ECO:0000256" key="3">
    <source>
        <dbReference type="ARBA" id="ARBA00022917"/>
    </source>
</evidence>
<dbReference type="CDD" id="cd20917">
    <property type="entry name" value="DCAF15-NTD"/>
    <property type="match status" value="1"/>
</dbReference>
<gene>
    <name evidence="8" type="ORF">FSP39_005589</name>
</gene>
<feature type="region of interest" description="Disordered" evidence="6">
    <location>
        <begin position="172"/>
        <end position="213"/>
    </location>
</feature>
<dbReference type="SUPFAM" id="SSF52540">
    <property type="entry name" value="P-loop containing nucleoside triphosphate hydrolases"/>
    <property type="match status" value="1"/>
</dbReference>
<dbReference type="CDD" id="cd03713">
    <property type="entry name" value="EFG_mtEFG_C"/>
    <property type="match status" value="1"/>
</dbReference>
<feature type="region of interest" description="Disordered" evidence="6">
    <location>
        <begin position="349"/>
        <end position="381"/>
    </location>
</feature>
<dbReference type="InterPro" id="IPR032734">
    <property type="entry name" value="DCAF15_WD40"/>
</dbReference>
<dbReference type="PROSITE" id="PS51722">
    <property type="entry name" value="G_TR_2"/>
    <property type="match status" value="1"/>
</dbReference>
<dbReference type="Pfam" id="PF14492">
    <property type="entry name" value="EFG_III"/>
    <property type="match status" value="1"/>
</dbReference>
<dbReference type="Pfam" id="PF14939">
    <property type="entry name" value="DCAF15_WD40"/>
    <property type="match status" value="1"/>
</dbReference>
<dbReference type="InterPro" id="IPR047319">
    <property type="entry name" value="DCAF15_C"/>
</dbReference>
<dbReference type="SUPFAM" id="SSF54211">
    <property type="entry name" value="Ribosomal protein S5 domain 2-like"/>
    <property type="match status" value="1"/>
</dbReference>
<reference evidence="8" key="1">
    <citation type="submission" date="2019-08" db="EMBL/GenBank/DDBJ databases">
        <title>The improved chromosome-level genome for the pearl oyster Pinctada fucata martensii using PacBio sequencing and Hi-C.</title>
        <authorList>
            <person name="Zheng Z."/>
        </authorList>
    </citation>
    <scope>NUCLEOTIDE SEQUENCE</scope>
    <source>
        <strain evidence="8">ZZ-2019</strain>
        <tissue evidence="8">Adductor muscle</tissue>
    </source>
</reference>
<feature type="compositionally biased region" description="Polar residues" evidence="6">
    <location>
        <begin position="349"/>
        <end position="359"/>
    </location>
</feature>
<dbReference type="EMBL" id="VSWD01000009">
    <property type="protein sequence ID" value="KAK3092662.1"/>
    <property type="molecule type" value="Genomic_DNA"/>
</dbReference>